<sequence>MAASLCLLSAVLLFPDQDSFPDRYWDYNIFFILFSFSKIKIAKLQRQRSAHLQLSFQCLDLNQPFLDGKFDLVHDDLKKWRCDSYLI</sequence>
<reference evidence="2" key="1">
    <citation type="journal article" date="2022" name="Mol. Ecol. Resour.">
        <title>The genomes of chicory, endive, great burdock and yacon provide insights into Asteraceae palaeo-polyploidization history and plant inulin production.</title>
        <authorList>
            <person name="Fan W."/>
            <person name="Wang S."/>
            <person name="Wang H."/>
            <person name="Wang A."/>
            <person name="Jiang F."/>
            <person name="Liu H."/>
            <person name="Zhao H."/>
            <person name="Xu D."/>
            <person name="Zhang Y."/>
        </authorList>
    </citation>
    <scope>NUCLEOTIDE SEQUENCE [LARGE SCALE GENOMIC DNA]</scope>
    <source>
        <strain evidence="2">cv. Punajuju</strain>
    </source>
</reference>
<evidence type="ECO:0000313" key="1">
    <source>
        <dbReference type="EMBL" id="KAI3751435.1"/>
    </source>
</evidence>
<gene>
    <name evidence="1" type="ORF">L2E82_22521</name>
</gene>
<evidence type="ECO:0000313" key="2">
    <source>
        <dbReference type="Proteomes" id="UP001055811"/>
    </source>
</evidence>
<dbReference type="EMBL" id="CM042012">
    <property type="protein sequence ID" value="KAI3751435.1"/>
    <property type="molecule type" value="Genomic_DNA"/>
</dbReference>
<comment type="caution">
    <text evidence="1">The sequence shown here is derived from an EMBL/GenBank/DDBJ whole genome shotgun (WGS) entry which is preliminary data.</text>
</comment>
<proteinExistence type="predicted"/>
<reference evidence="1 2" key="2">
    <citation type="journal article" date="2022" name="Mol. Ecol. Resour.">
        <title>The genomes of chicory, endive, great burdock and yacon provide insights into Asteraceae paleo-polyploidization history and plant inulin production.</title>
        <authorList>
            <person name="Fan W."/>
            <person name="Wang S."/>
            <person name="Wang H."/>
            <person name="Wang A."/>
            <person name="Jiang F."/>
            <person name="Liu H."/>
            <person name="Zhao H."/>
            <person name="Xu D."/>
            <person name="Zhang Y."/>
        </authorList>
    </citation>
    <scope>NUCLEOTIDE SEQUENCE [LARGE SCALE GENOMIC DNA]</scope>
    <source>
        <strain evidence="2">cv. Punajuju</strain>
        <tissue evidence="1">Leaves</tissue>
    </source>
</reference>
<keyword evidence="2" id="KW-1185">Reference proteome</keyword>
<organism evidence="1 2">
    <name type="scientific">Cichorium intybus</name>
    <name type="common">Chicory</name>
    <dbReference type="NCBI Taxonomy" id="13427"/>
    <lineage>
        <taxon>Eukaryota</taxon>
        <taxon>Viridiplantae</taxon>
        <taxon>Streptophyta</taxon>
        <taxon>Embryophyta</taxon>
        <taxon>Tracheophyta</taxon>
        <taxon>Spermatophyta</taxon>
        <taxon>Magnoliopsida</taxon>
        <taxon>eudicotyledons</taxon>
        <taxon>Gunneridae</taxon>
        <taxon>Pentapetalae</taxon>
        <taxon>asterids</taxon>
        <taxon>campanulids</taxon>
        <taxon>Asterales</taxon>
        <taxon>Asteraceae</taxon>
        <taxon>Cichorioideae</taxon>
        <taxon>Cichorieae</taxon>
        <taxon>Cichoriinae</taxon>
        <taxon>Cichorium</taxon>
    </lineage>
</organism>
<protein>
    <submittedName>
        <fullName evidence="1">Uncharacterized protein</fullName>
    </submittedName>
</protein>
<dbReference type="Proteomes" id="UP001055811">
    <property type="component" value="Linkage Group LG04"/>
</dbReference>
<name>A0ACB9DYF0_CICIN</name>
<accession>A0ACB9DYF0</accession>